<evidence type="ECO:0000259" key="2">
    <source>
        <dbReference type="PROSITE" id="PS50263"/>
    </source>
</evidence>
<dbReference type="RefSeq" id="WP_066691635.1">
    <property type="nucleotide sequence ID" value="NZ_CP117025.1"/>
</dbReference>
<sequence length="320" mass="34921">MRQHRVAVVQAGTTLFDTPRTLERMAAHCDAAKGEGVELAVFPEAYIGGYPKGLDFGARVGTRTPQGREDYLRYWRAAIDMDGPEVRTIGGFAADMKAHLVTGVIERDGTTLYCTALFFGPDGALIGKHRKLMPTASERLVWGQGDGSTLPVLDTPVGRIGAAICWENYMPPLRQAMYARGIELWCAPTVDERDIWQASMRHIAYEGRMFMLSACQYMTRADAPDDYAAFAGEDPATERIKGGSIIVNPMGEVVAGPLHGREGVLAATVDLDDVVRGRYDLDVAGHYSRPDVFTLQVDTTPRSQLVVRTDVPAAGDDDPV</sequence>
<protein>
    <submittedName>
        <fullName evidence="3">Nitrilase</fullName>
    </submittedName>
</protein>
<gene>
    <name evidence="3" type="ORF">AVT10_17000</name>
</gene>
<feature type="domain" description="CN hydrolase" evidence="2">
    <location>
        <begin position="4"/>
        <end position="271"/>
    </location>
</feature>
<comment type="caution">
    <text evidence="3">The sequence shown here is derived from an EMBL/GenBank/DDBJ whole genome shotgun (WGS) entry which is preliminary data.</text>
</comment>
<reference evidence="4" key="1">
    <citation type="submission" date="2016-01" db="EMBL/GenBank/DDBJ databases">
        <title>Draft genome of Chromobacterium sp. F49.</title>
        <authorList>
            <person name="Hong K.W."/>
        </authorList>
    </citation>
    <scope>NUCLEOTIDE SEQUENCE [LARGE SCALE GENOMIC DNA]</scope>
    <source>
        <strain evidence="4">CN3</strain>
    </source>
</reference>
<dbReference type="InterPro" id="IPR036526">
    <property type="entry name" value="C-N_Hydrolase_sf"/>
</dbReference>
<dbReference type="InterPro" id="IPR044149">
    <property type="entry name" value="Nitrilases_CHs"/>
</dbReference>
<comment type="similarity">
    <text evidence="1">Belongs to the carbon-nitrogen hydrolase superfamily. Nitrilase family.</text>
</comment>
<dbReference type="Proteomes" id="UP000076609">
    <property type="component" value="Unassembled WGS sequence"/>
</dbReference>
<organism evidence="3 4">
    <name type="scientific">Sphingomonas hankookensis</name>
    <dbReference type="NCBI Taxonomy" id="563996"/>
    <lineage>
        <taxon>Bacteria</taxon>
        <taxon>Pseudomonadati</taxon>
        <taxon>Pseudomonadota</taxon>
        <taxon>Alphaproteobacteria</taxon>
        <taxon>Sphingomonadales</taxon>
        <taxon>Sphingomonadaceae</taxon>
        <taxon>Sphingomonas</taxon>
    </lineage>
</organism>
<dbReference type="EMBL" id="LQQO01000033">
    <property type="protein sequence ID" value="KZE11871.1"/>
    <property type="molecule type" value="Genomic_DNA"/>
</dbReference>
<dbReference type="Gene3D" id="3.60.110.10">
    <property type="entry name" value="Carbon-nitrogen hydrolase"/>
    <property type="match status" value="1"/>
</dbReference>
<accession>A0ABR5YAL0</accession>
<dbReference type="InterPro" id="IPR003010">
    <property type="entry name" value="C-N_Hydrolase"/>
</dbReference>
<dbReference type="PANTHER" id="PTHR46044">
    <property type="entry name" value="NITRILASE"/>
    <property type="match status" value="1"/>
</dbReference>
<keyword evidence="4" id="KW-1185">Reference proteome</keyword>
<dbReference type="PANTHER" id="PTHR46044:SF1">
    <property type="entry name" value="CN HYDROLASE DOMAIN-CONTAINING PROTEIN"/>
    <property type="match status" value="1"/>
</dbReference>
<dbReference type="PROSITE" id="PS50263">
    <property type="entry name" value="CN_HYDROLASE"/>
    <property type="match status" value="1"/>
</dbReference>
<evidence type="ECO:0000256" key="1">
    <source>
        <dbReference type="ARBA" id="ARBA00008129"/>
    </source>
</evidence>
<dbReference type="SUPFAM" id="SSF56317">
    <property type="entry name" value="Carbon-nitrogen hydrolase"/>
    <property type="match status" value="1"/>
</dbReference>
<dbReference type="CDD" id="cd07564">
    <property type="entry name" value="nitrilases_CHs"/>
    <property type="match status" value="1"/>
</dbReference>
<dbReference type="Pfam" id="PF00795">
    <property type="entry name" value="CN_hydrolase"/>
    <property type="match status" value="1"/>
</dbReference>
<name>A0ABR5YAL0_9SPHN</name>
<evidence type="ECO:0000313" key="3">
    <source>
        <dbReference type="EMBL" id="KZE11871.1"/>
    </source>
</evidence>
<evidence type="ECO:0000313" key="4">
    <source>
        <dbReference type="Proteomes" id="UP000076609"/>
    </source>
</evidence>
<proteinExistence type="inferred from homology"/>